<dbReference type="PANTHER" id="PTHR18934">
    <property type="entry name" value="ATP-DEPENDENT RNA HELICASE"/>
    <property type="match status" value="1"/>
</dbReference>
<dbReference type="Gene3D" id="3.40.50.300">
    <property type="entry name" value="P-loop containing nucleotide triphosphate hydrolases"/>
    <property type="match status" value="2"/>
</dbReference>
<gene>
    <name evidence="7" type="ORF">TPC1_11974</name>
</gene>
<dbReference type="Pfam" id="PF00270">
    <property type="entry name" value="DEAD"/>
    <property type="match status" value="1"/>
</dbReference>
<dbReference type="GO" id="GO:0004386">
    <property type="term" value="F:helicase activity"/>
    <property type="evidence" value="ECO:0007669"/>
    <property type="project" value="UniProtKB-KW"/>
</dbReference>
<reference evidence="7" key="1">
    <citation type="submission" date="2015-07" db="EMBL/GenBank/DDBJ databases">
        <title>Adaptation to a free-living lifestyle via gene acquisitions in the diplomonad Trepomonas sp. PC1.</title>
        <authorList>
            <person name="Xu F."/>
            <person name="Jerlstrom-Hultqvist J."/>
            <person name="Kolisko M."/>
            <person name="Simpson A.G.B."/>
            <person name="Roger A.J."/>
            <person name="Svard S.G."/>
            <person name="Andersson J.O."/>
        </authorList>
    </citation>
    <scope>NUCLEOTIDE SEQUENCE</scope>
    <source>
        <strain evidence="7">PC1</strain>
    </source>
</reference>
<feature type="domain" description="Helicase ATP-binding" evidence="5">
    <location>
        <begin position="8"/>
        <end position="166"/>
    </location>
</feature>
<dbReference type="InterPro" id="IPR027417">
    <property type="entry name" value="P-loop_NTPase"/>
</dbReference>
<keyword evidence="4" id="KW-0067">ATP-binding</keyword>
<dbReference type="PROSITE" id="PS51192">
    <property type="entry name" value="HELICASE_ATP_BIND_1"/>
    <property type="match status" value="1"/>
</dbReference>
<dbReference type="PANTHER" id="PTHR18934:SF91">
    <property type="entry name" value="PRE-MRNA-SPLICING FACTOR ATP-DEPENDENT RNA HELICASE PRP16"/>
    <property type="match status" value="1"/>
</dbReference>
<accession>A0A146KEG7</accession>
<keyword evidence="1" id="KW-0547">Nucleotide-binding</keyword>
<evidence type="ECO:0000256" key="1">
    <source>
        <dbReference type="ARBA" id="ARBA00022741"/>
    </source>
</evidence>
<feature type="non-terminal residue" evidence="7">
    <location>
        <position position="1"/>
    </location>
</feature>
<dbReference type="GO" id="GO:0016787">
    <property type="term" value="F:hydrolase activity"/>
    <property type="evidence" value="ECO:0007669"/>
    <property type="project" value="UniProtKB-KW"/>
</dbReference>
<evidence type="ECO:0000313" key="7">
    <source>
        <dbReference type="EMBL" id="JAP95132.1"/>
    </source>
</evidence>
<sequence length="1080" mass="124677">QEQKSTFIELLQNYQTILVTGPTGCGKSTNIPSWIVQQFPESKTLLTQPRRLPTTAIAERICEINNFKLTNEVGFVMGRRYYESASNKLIVATTGSAINVLLSKPDYYDYVILDEIHEKNEQIIQIINLAREQQKKYKFKIILMSATVDQDVLNQFVESTHFEMAPQPNYKELEVKDQEMQSFQTEKITPISKDLFNQFMICDQSATKKYIDAVLQNMAIQILRIINEDVQPCYKGDILTFVPGIKEFQNLHQKVQRLLKSFNIADQLEILFMHSRFSDEAKSLIQRSSDKRRLIIATTICETSLTLPDLSYVVDSCMAKKMQDNKLITTACSYQAILQRMGRVGRVSAGVYIPCIPIELLECLPESYLEENNLERIDGFILRFFMTQQEVDIYQVLNNVPKEFIDSTLKQLFEMKLLTKIDNQIRVTNIGLAVASSQSQVSEGVSFYFSSLLDILPVTCIIEAQDHGSDLNIFIHSMEQEIDADYEKFSISCVNFVQFYAFIHGTKHNFQALSEQILQSINSRNKFQTLYEMIAESNDTLTAHRNYSESYANAKIVALWRQYFPVPTKTPTEEELIWCKDRLLTPQGLREIELQALSNATKLEAVNYKVSHSYVEKGLMQMKYPATAEQLEEFFAEQKYDFTCDQKDRHYKLWQMAAERFCGKEYKPFVVKLLEIEQQYGVNELVEALNLSQFVSSQFASFVHNLQNPDTPTLTNNLFKIQKQKKASLRPLMQCAPKQCRGQKVTKKEVEEAWAQYCKKNKIVNVKIDAKIDGSKITKFNFHSLQNKSVQFHTQFLCQLQAAHSFEFQITKNYSVLDFTKQLNERELQFQFKSKHPLICTSLTQICQTEEETQSEEVSEEEIVITVNPLSKDYVDQEGFTQVQKLKCGEVFMDPKFTSGSANILQFDDFALQTCQFYGNNANKIGINQSGLGTYILGVVFFLSAKVLFNENKQRIALTVNGKPVFCYEFGQKDKLKELFNGLAVISRVIEDKVKGFSKHCVKETQNLQNIGEEGELYEELVLQQLEDSDLIKMINLFLRYSEKIKWTDKLYFACAGAYTFDFKAEKWEEYEFMNMVVSE</sequence>
<evidence type="ECO:0000256" key="3">
    <source>
        <dbReference type="ARBA" id="ARBA00022806"/>
    </source>
</evidence>
<dbReference type="AlphaFoldDB" id="A0A146KEG7"/>
<feature type="domain" description="Helicase C-terminal" evidence="6">
    <location>
        <begin position="218"/>
        <end position="392"/>
    </location>
</feature>
<keyword evidence="2" id="KW-0378">Hydrolase</keyword>
<keyword evidence="3 7" id="KW-0347">Helicase</keyword>
<dbReference type="Pfam" id="PF00271">
    <property type="entry name" value="Helicase_C"/>
    <property type="match status" value="1"/>
</dbReference>
<dbReference type="CDD" id="cd17917">
    <property type="entry name" value="DEXHc_RHA-like"/>
    <property type="match status" value="1"/>
</dbReference>
<evidence type="ECO:0000259" key="6">
    <source>
        <dbReference type="PROSITE" id="PS51194"/>
    </source>
</evidence>
<proteinExistence type="predicted"/>
<evidence type="ECO:0000256" key="2">
    <source>
        <dbReference type="ARBA" id="ARBA00022801"/>
    </source>
</evidence>
<dbReference type="InterPro" id="IPR014001">
    <property type="entry name" value="Helicase_ATP-bd"/>
</dbReference>
<dbReference type="InterPro" id="IPR011545">
    <property type="entry name" value="DEAD/DEAH_box_helicase_dom"/>
</dbReference>
<evidence type="ECO:0000256" key="4">
    <source>
        <dbReference type="ARBA" id="ARBA00022840"/>
    </source>
</evidence>
<organism evidence="7">
    <name type="scientific">Trepomonas sp. PC1</name>
    <dbReference type="NCBI Taxonomy" id="1076344"/>
    <lineage>
        <taxon>Eukaryota</taxon>
        <taxon>Metamonada</taxon>
        <taxon>Diplomonadida</taxon>
        <taxon>Hexamitidae</taxon>
        <taxon>Hexamitinae</taxon>
        <taxon>Trepomonas</taxon>
    </lineage>
</organism>
<dbReference type="PROSITE" id="PS51194">
    <property type="entry name" value="HELICASE_CTER"/>
    <property type="match status" value="1"/>
</dbReference>
<dbReference type="InterPro" id="IPR001650">
    <property type="entry name" value="Helicase_C-like"/>
</dbReference>
<dbReference type="GO" id="GO:0003723">
    <property type="term" value="F:RNA binding"/>
    <property type="evidence" value="ECO:0007669"/>
    <property type="project" value="TreeGrafter"/>
</dbReference>
<name>A0A146KEG7_9EUKA</name>
<dbReference type="GO" id="GO:0005524">
    <property type="term" value="F:ATP binding"/>
    <property type="evidence" value="ECO:0007669"/>
    <property type="project" value="UniProtKB-KW"/>
</dbReference>
<dbReference type="EMBL" id="GDID01001474">
    <property type="protein sequence ID" value="JAP95132.1"/>
    <property type="molecule type" value="Transcribed_RNA"/>
</dbReference>
<protein>
    <submittedName>
        <fullName evidence="7">ATP-dependent RNA helicase</fullName>
    </submittedName>
</protein>
<dbReference type="SMART" id="SM00490">
    <property type="entry name" value="HELICc"/>
    <property type="match status" value="1"/>
</dbReference>
<evidence type="ECO:0000259" key="5">
    <source>
        <dbReference type="PROSITE" id="PS51192"/>
    </source>
</evidence>
<dbReference type="SMART" id="SM00487">
    <property type="entry name" value="DEXDc"/>
    <property type="match status" value="1"/>
</dbReference>
<dbReference type="SUPFAM" id="SSF52540">
    <property type="entry name" value="P-loop containing nucleoside triphosphate hydrolases"/>
    <property type="match status" value="1"/>
</dbReference>